<feature type="compositionally biased region" description="Basic and acidic residues" evidence="1">
    <location>
        <begin position="73"/>
        <end position="103"/>
    </location>
</feature>
<dbReference type="AlphaFoldDB" id="A0A5B8MY85"/>
<protein>
    <submittedName>
        <fullName evidence="2">Uncharacterized protein</fullName>
    </submittedName>
</protein>
<proteinExistence type="predicted"/>
<evidence type="ECO:0000313" key="3">
    <source>
        <dbReference type="Proteomes" id="UP000316726"/>
    </source>
</evidence>
<dbReference type="Proteomes" id="UP000316726">
    <property type="component" value="Chromosome 17"/>
</dbReference>
<feature type="compositionally biased region" description="Low complexity" evidence="1">
    <location>
        <begin position="47"/>
        <end position="67"/>
    </location>
</feature>
<keyword evidence="3" id="KW-1185">Reference proteome</keyword>
<name>A0A5B8MY85_9CHLO</name>
<reference evidence="2 3" key="1">
    <citation type="submission" date="2018-07" db="EMBL/GenBank/DDBJ databases">
        <title>The complete nuclear genome of the prasinophyte Chloropicon primus (CCMP1205).</title>
        <authorList>
            <person name="Pombert J.-F."/>
            <person name="Otis C."/>
            <person name="Turmel M."/>
            <person name="Lemieux C."/>
        </authorList>
    </citation>
    <scope>NUCLEOTIDE SEQUENCE [LARGE SCALE GENOMIC DNA]</scope>
    <source>
        <strain evidence="2 3">CCMP1205</strain>
    </source>
</reference>
<evidence type="ECO:0000313" key="2">
    <source>
        <dbReference type="EMBL" id="QDZ25549.1"/>
    </source>
</evidence>
<feature type="region of interest" description="Disordered" evidence="1">
    <location>
        <begin position="1"/>
        <end position="111"/>
    </location>
</feature>
<sequence>MTPMVMTPGASMPPTPVMMPGSAAGYGGTPYAYQSPYYGGPPPPTYPQGYPLGVYGQQQQQQQQPVVFTSMTEEMKSAQKEREAREMKMREEMEKQQQEEAKKKMFSGLKW</sequence>
<dbReference type="EMBL" id="CP031050">
    <property type="protein sequence ID" value="QDZ25549.1"/>
    <property type="molecule type" value="Genomic_DNA"/>
</dbReference>
<accession>A0A5B8MY85</accession>
<organism evidence="2 3">
    <name type="scientific">Chloropicon primus</name>
    <dbReference type="NCBI Taxonomy" id="1764295"/>
    <lineage>
        <taxon>Eukaryota</taxon>
        <taxon>Viridiplantae</taxon>
        <taxon>Chlorophyta</taxon>
        <taxon>Chloropicophyceae</taxon>
        <taxon>Chloropicales</taxon>
        <taxon>Chloropicaceae</taxon>
        <taxon>Chloropicon</taxon>
    </lineage>
</organism>
<gene>
    <name evidence="2" type="ORF">A3770_17p80670</name>
</gene>
<evidence type="ECO:0000256" key="1">
    <source>
        <dbReference type="SAM" id="MobiDB-lite"/>
    </source>
</evidence>